<proteinExistence type="predicted"/>
<dbReference type="Proteomes" id="UP000828941">
    <property type="component" value="Chromosome 9"/>
</dbReference>
<dbReference type="EMBL" id="CM039434">
    <property type="protein sequence ID" value="KAI4323545.1"/>
    <property type="molecule type" value="Genomic_DNA"/>
</dbReference>
<sequence length="514" mass="58832">MLPSLLFNLWHIHDYVTQALKQRSGTGEFIAPWITKRKVVITCDPMNVLHITSKNFSNYDKGPIFREIFKVLGKGILSDAEEWKHSRGLLHSLFKQKSFGMFLDKVVKDKVQGCLLPFLDHHAEKQGSEVDLQDVFNRFTFDNACYMVLGFDPCCLSIELPQVVYEKFFSEAQVALFHRCVVPRALWKLQKWLGMGKERKMSETQKISELILHEFVRCKLKQCMVMEGSRFPATANIVSHEPLNGSTDALCNASNFSREATSATTKILTSGNSRPAIEETDFELLSAMVKEEQKNGKVDEKLIRDTVINILSAGKDTLTAGLTWFFWLVATHPSVEAMILQELKENFPEEKRMVLRAEQVEKLVYLHAAISEAMRLFPPIPFTQRHAIDSDILPSGHRIDAGTIIIFSSYAMGRLEEIWGEDCLEYKPKRWISEKGEIIHVPSYKYITFNAGPRTCLGKEMSFVEMKMVASVVLWNYCIQVVERDPIYPSLSIGFFMKHGLKVRITKRCNESRV</sequence>
<evidence type="ECO:0000313" key="1">
    <source>
        <dbReference type="EMBL" id="KAI4323545.1"/>
    </source>
</evidence>
<keyword evidence="2" id="KW-1185">Reference proteome</keyword>
<reference evidence="1 2" key="1">
    <citation type="journal article" date="2022" name="DNA Res.">
        <title>Chromosomal-level genome assembly of the orchid tree Bauhinia variegata (Leguminosae; Cercidoideae) supports the allotetraploid origin hypothesis of Bauhinia.</title>
        <authorList>
            <person name="Zhong Y."/>
            <person name="Chen Y."/>
            <person name="Zheng D."/>
            <person name="Pang J."/>
            <person name="Liu Y."/>
            <person name="Luo S."/>
            <person name="Meng S."/>
            <person name="Qian L."/>
            <person name="Wei D."/>
            <person name="Dai S."/>
            <person name="Zhou R."/>
        </authorList>
    </citation>
    <scope>NUCLEOTIDE SEQUENCE [LARGE SCALE GENOMIC DNA]</scope>
    <source>
        <strain evidence="1">BV-YZ2020</strain>
    </source>
</reference>
<name>A0ACB9MHE6_BAUVA</name>
<protein>
    <submittedName>
        <fullName evidence="1">Uncharacterized protein</fullName>
    </submittedName>
</protein>
<gene>
    <name evidence="1" type="ORF">L6164_023142</name>
</gene>
<comment type="caution">
    <text evidence="1">The sequence shown here is derived from an EMBL/GenBank/DDBJ whole genome shotgun (WGS) entry which is preliminary data.</text>
</comment>
<accession>A0ACB9MHE6</accession>
<evidence type="ECO:0000313" key="2">
    <source>
        <dbReference type="Proteomes" id="UP000828941"/>
    </source>
</evidence>
<organism evidence="1 2">
    <name type="scientific">Bauhinia variegata</name>
    <name type="common">Purple orchid tree</name>
    <name type="synonym">Phanera variegata</name>
    <dbReference type="NCBI Taxonomy" id="167791"/>
    <lineage>
        <taxon>Eukaryota</taxon>
        <taxon>Viridiplantae</taxon>
        <taxon>Streptophyta</taxon>
        <taxon>Embryophyta</taxon>
        <taxon>Tracheophyta</taxon>
        <taxon>Spermatophyta</taxon>
        <taxon>Magnoliopsida</taxon>
        <taxon>eudicotyledons</taxon>
        <taxon>Gunneridae</taxon>
        <taxon>Pentapetalae</taxon>
        <taxon>rosids</taxon>
        <taxon>fabids</taxon>
        <taxon>Fabales</taxon>
        <taxon>Fabaceae</taxon>
        <taxon>Cercidoideae</taxon>
        <taxon>Cercideae</taxon>
        <taxon>Bauhiniinae</taxon>
        <taxon>Bauhinia</taxon>
    </lineage>
</organism>